<dbReference type="SMART" id="SM00530">
    <property type="entry name" value="HTH_XRE"/>
    <property type="match status" value="1"/>
</dbReference>
<dbReference type="RefSeq" id="WP_115151122.1">
    <property type="nucleotide sequence ID" value="NZ_UGPP01000001.1"/>
</dbReference>
<proteinExistence type="predicted"/>
<evidence type="ECO:0000259" key="2">
    <source>
        <dbReference type="PROSITE" id="PS50943"/>
    </source>
</evidence>
<dbReference type="Gene3D" id="1.10.260.40">
    <property type="entry name" value="lambda repressor-like DNA-binding domains"/>
    <property type="match status" value="1"/>
</dbReference>
<dbReference type="EMBL" id="UGPP01000001">
    <property type="protein sequence ID" value="STY70536.1"/>
    <property type="molecule type" value="Genomic_DNA"/>
</dbReference>
<dbReference type="GO" id="GO:0003677">
    <property type="term" value="F:DNA binding"/>
    <property type="evidence" value="ECO:0007669"/>
    <property type="project" value="UniProtKB-KW"/>
</dbReference>
<protein>
    <submittedName>
        <fullName evidence="3">Helix-turn-helix</fullName>
    </submittedName>
</protein>
<dbReference type="PROSITE" id="PS50943">
    <property type="entry name" value="HTH_CROC1"/>
    <property type="match status" value="1"/>
</dbReference>
<feature type="domain" description="HTH cro/C1-type" evidence="2">
    <location>
        <begin position="7"/>
        <end position="62"/>
    </location>
</feature>
<gene>
    <name evidence="3" type="ORF">NCTC10571_00675</name>
</gene>
<accession>A0A378NRP1</accession>
<dbReference type="SUPFAM" id="SSF47413">
    <property type="entry name" value="lambda repressor-like DNA-binding domains"/>
    <property type="match status" value="1"/>
</dbReference>
<evidence type="ECO:0000313" key="3">
    <source>
        <dbReference type="EMBL" id="STY70536.1"/>
    </source>
</evidence>
<dbReference type="PANTHER" id="PTHR46558">
    <property type="entry name" value="TRACRIPTIONAL REGULATORY PROTEIN-RELATED-RELATED"/>
    <property type="match status" value="1"/>
</dbReference>
<dbReference type="Proteomes" id="UP000255234">
    <property type="component" value="Unassembled WGS sequence"/>
</dbReference>
<dbReference type="PANTHER" id="PTHR46558:SF11">
    <property type="entry name" value="HTH-TYPE TRANSCRIPTIONAL REGULATOR XRE"/>
    <property type="match status" value="1"/>
</dbReference>
<keyword evidence="1" id="KW-0238">DNA-binding</keyword>
<name>A0A378NRP1_9FIRM</name>
<evidence type="ECO:0000256" key="1">
    <source>
        <dbReference type="ARBA" id="ARBA00023125"/>
    </source>
</evidence>
<sequence>MEFKDILKSYRLKSGMTKAEFSRKLGIDSYSTYNNYEVGSSEPKIDMLIKIADLLNISLDDLVGRTPTNEDEKIKELFALKNGDIDILSINLNNIKKDCVLFDIYLYDNKNISADKKKGLIKENKNRKLVNKSIMSIDKVEFIKLLKDLREQAMSEYFHNVKIFLHDFYHNAYIIKLNPNNIENLLKPGILTNEDIEEQKLFKIKIISQEDK</sequence>
<dbReference type="CDD" id="cd00093">
    <property type="entry name" value="HTH_XRE"/>
    <property type="match status" value="1"/>
</dbReference>
<dbReference type="AlphaFoldDB" id="A0A378NRP1"/>
<dbReference type="InterPro" id="IPR010982">
    <property type="entry name" value="Lambda_DNA-bd_dom_sf"/>
</dbReference>
<evidence type="ECO:0000313" key="4">
    <source>
        <dbReference type="Proteomes" id="UP000255234"/>
    </source>
</evidence>
<dbReference type="Pfam" id="PF01381">
    <property type="entry name" value="HTH_3"/>
    <property type="match status" value="1"/>
</dbReference>
<organism evidence="3 4">
    <name type="scientific">Megamonas hypermegale</name>
    <dbReference type="NCBI Taxonomy" id="158847"/>
    <lineage>
        <taxon>Bacteria</taxon>
        <taxon>Bacillati</taxon>
        <taxon>Bacillota</taxon>
        <taxon>Negativicutes</taxon>
        <taxon>Selenomonadales</taxon>
        <taxon>Selenomonadaceae</taxon>
        <taxon>Megamonas</taxon>
    </lineage>
</organism>
<reference evidence="3 4" key="1">
    <citation type="submission" date="2018-06" db="EMBL/GenBank/DDBJ databases">
        <authorList>
            <consortium name="Pathogen Informatics"/>
            <person name="Doyle S."/>
        </authorList>
    </citation>
    <scope>NUCLEOTIDE SEQUENCE [LARGE SCALE GENOMIC DNA]</scope>
    <source>
        <strain evidence="3 4">NCTC10571</strain>
    </source>
</reference>
<dbReference type="InterPro" id="IPR001387">
    <property type="entry name" value="Cro/C1-type_HTH"/>
</dbReference>